<proteinExistence type="predicted"/>
<feature type="region of interest" description="Disordered" evidence="1">
    <location>
        <begin position="127"/>
        <end position="151"/>
    </location>
</feature>
<gene>
    <name evidence="3" type="ORF">HHU12_15855</name>
</gene>
<reference evidence="3 4" key="1">
    <citation type="submission" date="2020-04" db="EMBL/GenBank/DDBJ databases">
        <title>Flammeovirga sp. SR4, a novel species isolated from seawater.</title>
        <authorList>
            <person name="Wang X."/>
        </authorList>
    </citation>
    <scope>NUCLEOTIDE SEQUENCE [LARGE SCALE GENOMIC DNA]</scope>
    <source>
        <strain evidence="3 4">ATCC 23126</strain>
    </source>
</reference>
<dbReference type="AlphaFoldDB" id="A0A7X9RVG7"/>
<protein>
    <submittedName>
        <fullName evidence="3">Uncharacterized protein</fullName>
    </submittedName>
</protein>
<evidence type="ECO:0000313" key="3">
    <source>
        <dbReference type="EMBL" id="NME69451.1"/>
    </source>
</evidence>
<evidence type="ECO:0000313" key="4">
    <source>
        <dbReference type="Proteomes" id="UP000576082"/>
    </source>
</evidence>
<dbReference type="Proteomes" id="UP000576082">
    <property type="component" value="Unassembled WGS sequence"/>
</dbReference>
<keyword evidence="4" id="KW-1185">Reference proteome</keyword>
<keyword evidence="2" id="KW-0732">Signal</keyword>
<name>A0A7X9RVG7_9BACT</name>
<feature type="signal peptide" evidence="2">
    <location>
        <begin position="1"/>
        <end position="20"/>
    </location>
</feature>
<dbReference type="RefSeq" id="WP_169657726.1">
    <property type="nucleotide sequence ID" value="NZ_JABANE010000041.1"/>
</dbReference>
<dbReference type="PROSITE" id="PS51257">
    <property type="entry name" value="PROKAR_LIPOPROTEIN"/>
    <property type="match status" value="1"/>
</dbReference>
<organism evidence="3 4">
    <name type="scientific">Flammeovirga aprica JL-4</name>
    <dbReference type="NCBI Taxonomy" id="694437"/>
    <lineage>
        <taxon>Bacteria</taxon>
        <taxon>Pseudomonadati</taxon>
        <taxon>Bacteroidota</taxon>
        <taxon>Cytophagia</taxon>
        <taxon>Cytophagales</taxon>
        <taxon>Flammeovirgaceae</taxon>
        <taxon>Flammeovirga</taxon>
    </lineage>
</organism>
<evidence type="ECO:0000256" key="2">
    <source>
        <dbReference type="SAM" id="SignalP"/>
    </source>
</evidence>
<feature type="compositionally biased region" description="Polar residues" evidence="1">
    <location>
        <begin position="140"/>
        <end position="151"/>
    </location>
</feature>
<sequence length="151" mass="16655">MKNNFLRAAFIFIMPLLFTACFETDDEEINPDNTSNSAGASILVKMSTTSLAYECLSTYDDGYVNIRVLKPNGTEALNKQYKLNAYSSAEGAYELTVTLTSIYSTGDWTIEYYDNSGNLMETETENISESDVEKERTGSVHASISKSDAGC</sequence>
<dbReference type="EMBL" id="JABANE010000041">
    <property type="protein sequence ID" value="NME69451.1"/>
    <property type="molecule type" value="Genomic_DNA"/>
</dbReference>
<evidence type="ECO:0000256" key="1">
    <source>
        <dbReference type="SAM" id="MobiDB-lite"/>
    </source>
</evidence>
<feature type="chain" id="PRO_5031048059" evidence="2">
    <location>
        <begin position="21"/>
        <end position="151"/>
    </location>
</feature>
<accession>A0A7X9RVG7</accession>
<comment type="caution">
    <text evidence="3">The sequence shown here is derived from an EMBL/GenBank/DDBJ whole genome shotgun (WGS) entry which is preliminary data.</text>
</comment>